<sequence length="52" mass="6111">MNLRRQINVNSIKMCNPAYSRNLVITCWQISRQLTGKHTILTNFQINKAKFC</sequence>
<evidence type="ECO:0000313" key="1">
    <source>
        <dbReference type="EMBL" id="EJW95219.1"/>
    </source>
</evidence>
<organism evidence="1">
    <name type="scientific">gut metagenome</name>
    <dbReference type="NCBI Taxonomy" id="749906"/>
    <lineage>
        <taxon>unclassified sequences</taxon>
        <taxon>metagenomes</taxon>
        <taxon>organismal metagenomes</taxon>
    </lineage>
</organism>
<accession>J9G6U6</accession>
<gene>
    <name evidence="1" type="ORF">EVA_16674</name>
</gene>
<reference evidence="1" key="1">
    <citation type="journal article" date="2012" name="PLoS ONE">
        <title>Gene sets for utilization of primary and secondary nutrition supplies in the distal gut of endangered iberian lynx.</title>
        <authorList>
            <person name="Alcaide M."/>
            <person name="Messina E."/>
            <person name="Richter M."/>
            <person name="Bargiela R."/>
            <person name="Peplies J."/>
            <person name="Huws S.A."/>
            <person name="Newbold C.J."/>
            <person name="Golyshin P.N."/>
            <person name="Simon M.A."/>
            <person name="Lopez G."/>
            <person name="Yakimov M.M."/>
            <person name="Ferrer M."/>
        </authorList>
    </citation>
    <scope>NUCLEOTIDE SEQUENCE</scope>
</reference>
<comment type="caution">
    <text evidence="1">The sequence shown here is derived from an EMBL/GenBank/DDBJ whole genome shotgun (WGS) entry which is preliminary data.</text>
</comment>
<protein>
    <submittedName>
        <fullName evidence="1">Uncharacterized protein</fullName>
    </submittedName>
</protein>
<dbReference type="EMBL" id="AMCI01005924">
    <property type="protein sequence ID" value="EJW95219.1"/>
    <property type="molecule type" value="Genomic_DNA"/>
</dbReference>
<name>J9G6U6_9ZZZZ</name>
<proteinExistence type="predicted"/>
<dbReference type="AlphaFoldDB" id="J9G6U6"/>